<evidence type="ECO:0000313" key="1">
    <source>
        <dbReference type="EMBL" id="TWB78245.1"/>
    </source>
</evidence>
<gene>
    <name evidence="1" type="ORF">FBZ95_10377</name>
</gene>
<dbReference type="EMBL" id="VITW01000003">
    <property type="protein sequence ID" value="TWB78245.1"/>
    <property type="molecule type" value="Genomic_DNA"/>
</dbReference>
<organism evidence="1 2">
    <name type="scientific">Bradyrhizobium sacchari</name>
    <dbReference type="NCBI Taxonomy" id="1399419"/>
    <lineage>
        <taxon>Bacteria</taxon>
        <taxon>Pseudomonadati</taxon>
        <taxon>Pseudomonadota</taxon>
        <taxon>Alphaproteobacteria</taxon>
        <taxon>Hyphomicrobiales</taxon>
        <taxon>Nitrobacteraceae</taxon>
        <taxon>Bradyrhizobium</taxon>
    </lineage>
</organism>
<keyword evidence="2" id="KW-1185">Reference proteome</keyword>
<name>A0A560K4J2_9BRAD</name>
<sequence>MTQDQTASPIRCLKCKTASQLFVCERLWDLKKARYIRIYRCECGELVWDE</sequence>
<evidence type="ECO:0008006" key="3">
    <source>
        <dbReference type="Google" id="ProtNLM"/>
    </source>
</evidence>
<comment type="caution">
    <text evidence="1">The sequence shown here is derived from an EMBL/GenBank/DDBJ whole genome shotgun (WGS) entry which is preliminary data.</text>
</comment>
<proteinExistence type="predicted"/>
<dbReference type="AlphaFoldDB" id="A0A560K4J2"/>
<evidence type="ECO:0000313" key="2">
    <source>
        <dbReference type="Proteomes" id="UP000315914"/>
    </source>
</evidence>
<accession>A0A560K4J2</accession>
<protein>
    <recommendedName>
        <fullName evidence="3">Ogr/Delta-like zinc finger protein</fullName>
    </recommendedName>
</protein>
<reference evidence="1 2" key="1">
    <citation type="submission" date="2019-06" db="EMBL/GenBank/DDBJ databases">
        <title>Genomic Encyclopedia of Type Strains, Phase IV (KMG-V): Genome sequencing to study the core and pangenomes of soil and plant-associated prokaryotes.</title>
        <authorList>
            <person name="Whitman W."/>
        </authorList>
    </citation>
    <scope>NUCLEOTIDE SEQUENCE [LARGE SCALE GENOMIC DNA]</scope>
    <source>
        <strain evidence="1 2">BR 10556</strain>
    </source>
</reference>
<dbReference type="Proteomes" id="UP000315914">
    <property type="component" value="Unassembled WGS sequence"/>
</dbReference>